<reference evidence="1" key="1">
    <citation type="journal article" date="2021" name="Nat. Commun.">
        <title>Genetic determinants of endophytism in the Arabidopsis root mycobiome.</title>
        <authorList>
            <person name="Mesny F."/>
            <person name="Miyauchi S."/>
            <person name="Thiergart T."/>
            <person name="Pickel B."/>
            <person name="Atanasova L."/>
            <person name="Karlsson M."/>
            <person name="Huettel B."/>
            <person name="Barry K.W."/>
            <person name="Haridas S."/>
            <person name="Chen C."/>
            <person name="Bauer D."/>
            <person name="Andreopoulos W."/>
            <person name="Pangilinan J."/>
            <person name="LaButti K."/>
            <person name="Riley R."/>
            <person name="Lipzen A."/>
            <person name="Clum A."/>
            <person name="Drula E."/>
            <person name="Henrissat B."/>
            <person name="Kohler A."/>
            <person name="Grigoriev I.V."/>
            <person name="Martin F.M."/>
            <person name="Hacquard S."/>
        </authorList>
    </citation>
    <scope>NUCLEOTIDE SEQUENCE</scope>
    <source>
        <strain evidence="1">MPI-CAGE-AT-0021</strain>
    </source>
</reference>
<dbReference type="AlphaFoldDB" id="A0A9P9EH55"/>
<accession>A0A9P9EH55</accession>
<organism evidence="1 2">
    <name type="scientific">Dactylonectria estremocensis</name>
    <dbReference type="NCBI Taxonomy" id="1079267"/>
    <lineage>
        <taxon>Eukaryota</taxon>
        <taxon>Fungi</taxon>
        <taxon>Dikarya</taxon>
        <taxon>Ascomycota</taxon>
        <taxon>Pezizomycotina</taxon>
        <taxon>Sordariomycetes</taxon>
        <taxon>Hypocreomycetidae</taxon>
        <taxon>Hypocreales</taxon>
        <taxon>Nectriaceae</taxon>
        <taxon>Dactylonectria</taxon>
    </lineage>
</organism>
<protein>
    <submittedName>
        <fullName evidence="1">Uncharacterized protein</fullName>
    </submittedName>
</protein>
<dbReference type="EMBL" id="JAGMUU010000016">
    <property type="protein sequence ID" value="KAH7137022.1"/>
    <property type="molecule type" value="Genomic_DNA"/>
</dbReference>
<name>A0A9P9EH55_9HYPO</name>
<sequence>MPLLVGIGDAIYVDARSFDNKVVNVTWKQDYGELSENYIPMKYRVTSGGSSEGSIFIQANKLPDFRRKHNGGTYVTVIVDSQFQYGQDKDHIKRFLVYHDKGHRPYQHRFAHSVLTTIGDKAVEFAASLGYSDVGKLRDALSGYLGDYLRDFPVASRSDLG</sequence>
<evidence type="ECO:0000313" key="1">
    <source>
        <dbReference type="EMBL" id="KAH7137022.1"/>
    </source>
</evidence>
<keyword evidence="2" id="KW-1185">Reference proteome</keyword>
<evidence type="ECO:0000313" key="2">
    <source>
        <dbReference type="Proteomes" id="UP000717696"/>
    </source>
</evidence>
<comment type="caution">
    <text evidence="1">The sequence shown here is derived from an EMBL/GenBank/DDBJ whole genome shotgun (WGS) entry which is preliminary data.</text>
</comment>
<dbReference type="Proteomes" id="UP000717696">
    <property type="component" value="Unassembled WGS sequence"/>
</dbReference>
<dbReference type="OrthoDB" id="4537670at2759"/>
<gene>
    <name evidence="1" type="ORF">B0J13DRAFT_625619</name>
</gene>
<proteinExistence type="predicted"/>